<comment type="caution">
    <text evidence="2">The sequence shown here is derived from an EMBL/GenBank/DDBJ whole genome shotgun (WGS) entry which is preliminary data.</text>
</comment>
<evidence type="ECO:0000313" key="2">
    <source>
        <dbReference type="EMBL" id="GGL32426.1"/>
    </source>
</evidence>
<dbReference type="Proteomes" id="UP000638263">
    <property type="component" value="Unassembled WGS sequence"/>
</dbReference>
<keyword evidence="3" id="KW-1185">Reference proteome</keyword>
<organism evidence="2 3">
    <name type="scientific">Nocardia jinanensis</name>
    <dbReference type="NCBI Taxonomy" id="382504"/>
    <lineage>
        <taxon>Bacteria</taxon>
        <taxon>Bacillati</taxon>
        <taxon>Actinomycetota</taxon>
        <taxon>Actinomycetes</taxon>
        <taxon>Mycobacteriales</taxon>
        <taxon>Nocardiaceae</taxon>
        <taxon>Nocardia</taxon>
    </lineage>
</organism>
<protein>
    <submittedName>
        <fullName evidence="2">Uncharacterized protein</fullName>
    </submittedName>
</protein>
<proteinExistence type="predicted"/>
<feature type="compositionally biased region" description="Low complexity" evidence="1">
    <location>
        <begin position="14"/>
        <end position="32"/>
    </location>
</feature>
<feature type="region of interest" description="Disordered" evidence="1">
    <location>
        <begin position="14"/>
        <end position="48"/>
    </location>
</feature>
<dbReference type="AlphaFoldDB" id="A0A917RTZ6"/>
<reference evidence="2" key="1">
    <citation type="journal article" date="2014" name="Int. J. Syst. Evol. Microbiol.">
        <title>Complete genome sequence of Corynebacterium casei LMG S-19264T (=DSM 44701T), isolated from a smear-ripened cheese.</title>
        <authorList>
            <consortium name="US DOE Joint Genome Institute (JGI-PGF)"/>
            <person name="Walter F."/>
            <person name="Albersmeier A."/>
            <person name="Kalinowski J."/>
            <person name="Ruckert C."/>
        </authorList>
    </citation>
    <scope>NUCLEOTIDE SEQUENCE</scope>
    <source>
        <strain evidence="2">CGMCC 4.3508</strain>
    </source>
</reference>
<name>A0A917RTZ6_9NOCA</name>
<evidence type="ECO:0000256" key="1">
    <source>
        <dbReference type="SAM" id="MobiDB-lite"/>
    </source>
</evidence>
<gene>
    <name evidence="2" type="ORF">GCM10011588_54030</name>
</gene>
<reference evidence="2" key="2">
    <citation type="submission" date="2020-09" db="EMBL/GenBank/DDBJ databases">
        <authorList>
            <person name="Sun Q."/>
            <person name="Zhou Y."/>
        </authorList>
    </citation>
    <scope>NUCLEOTIDE SEQUENCE</scope>
    <source>
        <strain evidence="2">CGMCC 4.3508</strain>
    </source>
</reference>
<sequence length="144" mass="14069">MSGDSFGVFSSPLLSLSSPVLPGPSPESLSPSVSPPRCNPPAAAEDRFSGESAFSQLNSRSLSAASVASPATSPATLATVSLPASLAAFASGFPPSGPPGTFRLVNPSGPIAPVTAPLAAAVSAALPASVRSSVVISSRRPVAT</sequence>
<dbReference type="EMBL" id="BMMH01000014">
    <property type="protein sequence ID" value="GGL32426.1"/>
    <property type="molecule type" value="Genomic_DNA"/>
</dbReference>
<accession>A0A917RTZ6</accession>
<dbReference type="RefSeq" id="WP_156426205.1">
    <property type="nucleotide sequence ID" value="NZ_BMMH01000014.1"/>
</dbReference>
<evidence type="ECO:0000313" key="3">
    <source>
        <dbReference type="Proteomes" id="UP000638263"/>
    </source>
</evidence>